<dbReference type="Pfam" id="PF02781">
    <property type="entry name" value="G6PD_C"/>
    <property type="match status" value="1"/>
</dbReference>
<keyword evidence="4" id="KW-0560">Oxidoreductase</keyword>
<dbReference type="Gene3D" id="3.30.360.10">
    <property type="entry name" value="Dihydrodipicolinate Reductase, domain 2"/>
    <property type="match status" value="1"/>
</dbReference>
<keyword evidence="3" id="KW-0521">NADP</keyword>
<dbReference type="Pfam" id="PF00479">
    <property type="entry name" value="G6PD_N"/>
    <property type="match status" value="1"/>
</dbReference>
<dbReference type="SUPFAM" id="SSF55347">
    <property type="entry name" value="Glyceraldehyde-3-phosphate dehydrogenase-like, C-terminal domain"/>
    <property type="match status" value="1"/>
</dbReference>
<dbReference type="NCBIfam" id="NF009492">
    <property type="entry name" value="PRK12853.1-3"/>
    <property type="match status" value="1"/>
</dbReference>
<keyword evidence="10" id="KW-1185">Reference proteome</keyword>
<keyword evidence="5" id="KW-0119">Carbohydrate metabolism</keyword>
<dbReference type="InterPro" id="IPR001282">
    <property type="entry name" value="G6P_DH"/>
</dbReference>
<name>A0AA87RH04_9MICO</name>
<evidence type="ECO:0000313" key="10">
    <source>
        <dbReference type="Proteomes" id="UP000321749"/>
    </source>
</evidence>
<evidence type="ECO:0000259" key="7">
    <source>
        <dbReference type="Pfam" id="PF00479"/>
    </source>
</evidence>
<evidence type="ECO:0000256" key="6">
    <source>
        <dbReference type="SAM" id="MobiDB-lite"/>
    </source>
</evidence>
<evidence type="ECO:0000256" key="1">
    <source>
        <dbReference type="ARBA" id="ARBA00004937"/>
    </source>
</evidence>
<dbReference type="GO" id="GO:0009051">
    <property type="term" value="P:pentose-phosphate shunt, oxidative branch"/>
    <property type="evidence" value="ECO:0007669"/>
    <property type="project" value="TreeGrafter"/>
</dbReference>
<dbReference type="PANTHER" id="PTHR23429">
    <property type="entry name" value="GLUCOSE-6-PHOSPHATE 1-DEHYDROGENASE G6PD"/>
    <property type="match status" value="1"/>
</dbReference>
<dbReference type="GO" id="GO:0050661">
    <property type="term" value="F:NADP binding"/>
    <property type="evidence" value="ECO:0007669"/>
    <property type="project" value="InterPro"/>
</dbReference>
<dbReference type="Gene3D" id="3.40.50.720">
    <property type="entry name" value="NAD(P)-binding Rossmann-like Domain"/>
    <property type="match status" value="1"/>
</dbReference>
<dbReference type="InterPro" id="IPR022674">
    <property type="entry name" value="G6P_DH_NAD-bd"/>
</dbReference>
<dbReference type="InterPro" id="IPR022675">
    <property type="entry name" value="G6P_DH_C"/>
</dbReference>
<accession>A0AA87RH04</accession>
<dbReference type="PANTHER" id="PTHR23429:SF0">
    <property type="entry name" value="GLUCOSE-6-PHOSPHATE 1-DEHYDROGENASE"/>
    <property type="match status" value="1"/>
</dbReference>
<dbReference type="GO" id="GO:0004345">
    <property type="term" value="F:glucose-6-phosphate dehydrogenase activity"/>
    <property type="evidence" value="ECO:0007669"/>
    <property type="project" value="InterPro"/>
</dbReference>
<sequence>MSPSQTAGRTRREARASTATNLRAGSECKDRRMAPKPSTTLLILGASGDLTSRLLLPGIATLLRAQPARRVDIVGADLRELDEVEWQTRVRTALQLDGVLGSGAKTALGGTRYVAADATDPKALQALIDSIACDRLVIYFALPPHVTELVCGALEQIGVPEGTILAIEKPFGDSLEAAQRLNALVTRIVPEDRIFRIDHFLGLHTVLNLLGLRFTNRLLEPVWDRDSISRVEILYDETVTLEGRAGYYDRNGALRDMIQSHLLQIMALIAIEPVASVSARDLRDAIGQVLRASSIVDPVKHTRRARYTSGSIEGREVPDYVAEEGVDAKLGTETLAEVQVEVATARWAGVPFILRSGKSLAGIRKRAIIHWKPPAHVPEGFGGHDTPDRLVIDFKPDGFELHITTNGEGDPFTLEQTVLRGELGGGALLPYGEVLASILDSDPRLAVRGDAAEQCWRIVEPVLRTWQRDEVPMHEYRAGSKGPRGWRTNA</sequence>
<keyword evidence="2" id="KW-0313">Glucose metabolism</keyword>
<gene>
    <name evidence="9" type="primary">zwf</name>
    <name evidence="9" type="ORF">ABA31_17900</name>
</gene>
<dbReference type="InterPro" id="IPR036291">
    <property type="entry name" value="NAD(P)-bd_dom_sf"/>
</dbReference>
<dbReference type="GO" id="GO:0006006">
    <property type="term" value="P:glucose metabolic process"/>
    <property type="evidence" value="ECO:0007669"/>
    <property type="project" value="UniProtKB-KW"/>
</dbReference>
<organism evidence="9 10">
    <name type="scientific">Agrococcus baldri</name>
    <dbReference type="NCBI Taxonomy" id="153730"/>
    <lineage>
        <taxon>Bacteria</taxon>
        <taxon>Bacillati</taxon>
        <taxon>Actinomycetota</taxon>
        <taxon>Actinomycetes</taxon>
        <taxon>Micrococcales</taxon>
        <taxon>Microbacteriaceae</taxon>
        <taxon>Agrococcus</taxon>
    </lineage>
</organism>
<feature type="region of interest" description="Disordered" evidence="6">
    <location>
        <begin position="1"/>
        <end position="33"/>
    </location>
</feature>
<proteinExistence type="predicted"/>
<evidence type="ECO:0000256" key="3">
    <source>
        <dbReference type="ARBA" id="ARBA00022857"/>
    </source>
</evidence>
<dbReference type="PRINTS" id="PR00079">
    <property type="entry name" value="G6PDHDRGNASE"/>
</dbReference>
<evidence type="ECO:0000313" key="9">
    <source>
        <dbReference type="EMBL" id="GEK80439.1"/>
    </source>
</evidence>
<dbReference type="GO" id="GO:0005829">
    <property type="term" value="C:cytosol"/>
    <property type="evidence" value="ECO:0007669"/>
    <property type="project" value="TreeGrafter"/>
</dbReference>
<protein>
    <submittedName>
        <fullName evidence="9">Glucose-6-phosphate 1-dehydrogenase</fullName>
    </submittedName>
</protein>
<evidence type="ECO:0000259" key="8">
    <source>
        <dbReference type="Pfam" id="PF02781"/>
    </source>
</evidence>
<evidence type="ECO:0000256" key="5">
    <source>
        <dbReference type="ARBA" id="ARBA00023277"/>
    </source>
</evidence>
<evidence type="ECO:0000256" key="2">
    <source>
        <dbReference type="ARBA" id="ARBA00022526"/>
    </source>
</evidence>
<dbReference type="AlphaFoldDB" id="A0AA87RH04"/>
<comment type="pathway">
    <text evidence="1">Carbohydrate degradation; pentose phosphate pathway; D-ribulose 5-phosphate from D-glucose 6-phosphate (oxidative stage): step 1/3.</text>
</comment>
<dbReference type="PIRSF" id="PIRSF000110">
    <property type="entry name" value="G6PD"/>
    <property type="match status" value="1"/>
</dbReference>
<dbReference type="EMBL" id="BJUU01000010">
    <property type="protein sequence ID" value="GEK80439.1"/>
    <property type="molecule type" value="Genomic_DNA"/>
</dbReference>
<dbReference type="Proteomes" id="UP000321749">
    <property type="component" value="Unassembled WGS sequence"/>
</dbReference>
<feature type="domain" description="Glucose-6-phosphate dehydrogenase NAD-binding" evidence="7">
    <location>
        <begin position="43"/>
        <end position="208"/>
    </location>
</feature>
<evidence type="ECO:0000256" key="4">
    <source>
        <dbReference type="ARBA" id="ARBA00023002"/>
    </source>
</evidence>
<reference evidence="9 10" key="1">
    <citation type="submission" date="2019-07" db="EMBL/GenBank/DDBJ databases">
        <title>Whole genome shotgun sequence of Agrococcus baldri NBRC 103055.</title>
        <authorList>
            <person name="Hosoyama A."/>
            <person name="Uohara A."/>
            <person name="Ohji S."/>
            <person name="Ichikawa N."/>
        </authorList>
    </citation>
    <scope>NUCLEOTIDE SEQUENCE [LARGE SCALE GENOMIC DNA]</scope>
    <source>
        <strain evidence="9 10">NBRC 103055</strain>
    </source>
</reference>
<dbReference type="SUPFAM" id="SSF51735">
    <property type="entry name" value="NAD(P)-binding Rossmann-fold domains"/>
    <property type="match status" value="1"/>
</dbReference>
<comment type="caution">
    <text evidence="9">The sequence shown here is derived from an EMBL/GenBank/DDBJ whole genome shotgun (WGS) entry which is preliminary data.</text>
</comment>
<feature type="domain" description="Glucose-6-phosphate dehydrogenase C-terminal" evidence="8">
    <location>
        <begin position="212"/>
        <end position="484"/>
    </location>
</feature>